<dbReference type="PANTHER" id="PTHR12053:SF3">
    <property type="entry name" value="CARBOXYPEPTIDASE Q"/>
    <property type="match status" value="1"/>
</dbReference>
<keyword evidence="16" id="KW-0865">Zymogen</keyword>
<evidence type="ECO:0000256" key="4">
    <source>
        <dbReference type="ARBA" id="ARBA00004613"/>
    </source>
</evidence>
<evidence type="ECO:0000256" key="7">
    <source>
        <dbReference type="ARBA" id="ARBA00022645"/>
    </source>
</evidence>
<gene>
    <name evidence="23" type="ORF">QWY31_10830</name>
</gene>
<feature type="domain" description="Peptidase M28" evidence="22">
    <location>
        <begin position="289"/>
        <end position="490"/>
    </location>
</feature>
<protein>
    <recommendedName>
        <fullName evidence="5">Carboxypeptidase Q</fullName>
    </recommendedName>
    <alternativeName>
        <fullName evidence="20">Plasma glutamate carboxypeptidase</fullName>
    </alternativeName>
</protein>
<keyword evidence="18" id="KW-0458">Lysosome</keyword>
<reference evidence="23" key="1">
    <citation type="submission" date="2023-06" db="EMBL/GenBank/DDBJ databases">
        <title>Cytophagales bacterium Strain LB-30, isolated from soil.</title>
        <authorList>
            <person name="Liu B."/>
        </authorList>
    </citation>
    <scope>NUCLEOTIDE SEQUENCE</scope>
    <source>
        <strain evidence="23">LB-30</strain>
    </source>
</reference>
<keyword evidence="7" id="KW-0121">Carboxypeptidase</keyword>
<keyword evidence="12" id="KW-0256">Endoplasmic reticulum</keyword>
<proteinExistence type="predicted"/>
<evidence type="ECO:0000256" key="5">
    <source>
        <dbReference type="ARBA" id="ARBA00014116"/>
    </source>
</evidence>
<evidence type="ECO:0000256" key="11">
    <source>
        <dbReference type="ARBA" id="ARBA00022801"/>
    </source>
</evidence>
<dbReference type="InterPro" id="IPR039866">
    <property type="entry name" value="CPQ"/>
</dbReference>
<evidence type="ECO:0000313" key="24">
    <source>
        <dbReference type="Proteomes" id="UP001168552"/>
    </source>
</evidence>
<evidence type="ECO:0000256" key="19">
    <source>
        <dbReference type="ARBA" id="ARBA00025833"/>
    </source>
</evidence>
<organism evidence="23 24">
    <name type="scientific">Shiella aurantiaca</name>
    <dbReference type="NCBI Taxonomy" id="3058365"/>
    <lineage>
        <taxon>Bacteria</taxon>
        <taxon>Pseudomonadati</taxon>
        <taxon>Bacteroidota</taxon>
        <taxon>Cytophagia</taxon>
        <taxon>Cytophagales</taxon>
        <taxon>Shiellaceae</taxon>
        <taxon>Shiella</taxon>
    </lineage>
</organism>
<evidence type="ECO:0000256" key="10">
    <source>
        <dbReference type="ARBA" id="ARBA00022729"/>
    </source>
</evidence>
<keyword evidence="6" id="KW-0964">Secreted</keyword>
<dbReference type="SUPFAM" id="SSF53187">
    <property type="entry name" value="Zn-dependent exopeptidases"/>
    <property type="match status" value="1"/>
</dbReference>
<evidence type="ECO:0000256" key="8">
    <source>
        <dbReference type="ARBA" id="ARBA00022670"/>
    </source>
</evidence>
<evidence type="ECO:0000256" key="14">
    <source>
        <dbReference type="ARBA" id="ARBA00023034"/>
    </source>
</evidence>
<comment type="subcellular location">
    <subcellularLocation>
        <location evidence="1">Endoplasmic reticulum</location>
    </subcellularLocation>
    <subcellularLocation>
        <location evidence="3">Golgi apparatus</location>
    </subcellularLocation>
    <subcellularLocation>
        <location evidence="2">Lysosome</location>
    </subcellularLocation>
    <subcellularLocation>
        <location evidence="4">Secreted</location>
    </subcellularLocation>
</comment>
<keyword evidence="14" id="KW-0333">Golgi apparatus</keyword>
<accession>A0ABT8F6J8</accession>
<evidence type="ECO:0000256" key="17">
    <source>
        <dbReference type="ARBA" id="ARBA00023180"/>
    </source>
</evidence>
<evidence type="ECO:0000256" key="16">
    <source>
        <dbReference type="ARBA" id="ARBA00023145"/>
    </source>
</evidence>
<evidence type="ECO:0000256" key="12">
    <source>
        <dbReference type="ARBA" id="ARBA00022824"/>
    </source>
</evidence>
<keyword evidence="13" id="KW-0862">Zinc</keyword>
<evidence type="ECO:0000256" key="2">
    <source>
        <dbReference type="ARBA" id="ARBA00004371"/>
    </source>
</evidence>
<dbReference type="InterPro" id="IPR007484">
    <property type="entry name" value="Peptidase_M28"/>
</dbReference>
<dbReference type="EMBL" id="JAUHJS010000005">
    <property type="protein sequence ID" value="MDN4165998.1"/>
    <property type="molecule type" value="Genomic_DNA"/>
</dbReference>
<feature type="signal peptide" evidence="21">
    <location>
        <begin position="1"/>
        <end position="19"/>
    </location>
</feature>
<sequence>MKYFLLTLLCILQTLALFGQTPGIDKQAIAKIRDEGLNRSQIEELTYFLTDYSGPRLSNSEGYQRAAQWAVAQLSEWGLKEAHLEAWGDFGRGWQVEKTYTAMKAPYYFPLIAMPKAWSHSTNGLITGEVVVLQADNAEELDQYRGKLAGKVILFPSDDTSAPTFKPDATRKSDEEMAKIAAPPVKKENRYTAEQIAQYWAKRALQEKLDTFLIQEKALGILRGTRGRHGTFFTSNGGSYATDAPWRLPEWEMAPEHANLMARLIAKGEKVVVEAEAQTRFIEDTKAYNVIAEIPGSDKKLKPELVMLGAHLDSWHAATGATDNAAGCIVMMEAVRILQACELKPKRTIRIALWSGEEQGLYGSRHYVKKHFADQNDMQLTPEHENFSAYYNLDNGGGRIRGIYLQENAAAKPYFEAWLAPFSDLIETPTITLQNTGATDHISFDAVGLPAFQFIQDNLEYGTRTHHSNMDLRERLIMDDLKQMAVIVASIVYHTAQAEDKIPRKALPAPAPSPYE</sequence>
<keyword evidence="10 21" id="KW-0732">Signal</keyword>
<dbReference type="Gene3D" id="3.50.30.30">
    <property type="match status" value="1"/>
</dbReference>
<evidence type="ECO:0000256" key="6">
    <source>
        <dbReference type="ARBA" id="ARBA00022525"/>
    </source>
</evidence>
<name>A0ABT8F6J8_9BACT</name>
<feature type="chain" id="PRO_5045487279" description="Carboxypeptidase Q" evidence="21">
    <location>
        <begin position="20"/>
        <end position="516"/>
    </location>
</feature>
<dbReference type="Proteomes" id="UP001168552">
    <property type="component" value="Unassembled WGS sequence"/>
</dbReference>
<evidence type="ECO:0000259" key="22">
    <source>
        <dbReference type="Pfam" id="PF04389"/>
    </source>
</evidence>
<evidence type="ECO:0000256" key="18">
    <source>
        <dbReference type="ARBA" id="ARBA00023228"/>
    </source>
</evidence>
<keyword evidence="9" id="KW-0479">Metal-binding</keyword>
<keyword evidence="8" id="KW-0645">Protease</keyword>
<evidence type="ECO:0000313" key="23">
    <source>
        <dbReference type="EMBL" id="MDN4165998.1"/>
    </source>
</evidence>
<evidence type="ECO:0000256" key="21">
    <source>
        <dbReference type="SAM" id="SignalP"/>
    </source>
</evidence>
<evidence type="ECO:0000256" key="20">
    <source>
        <dbReference type="ARBA" id="ARBA00033328"/>
    </source>
</evidence>
<keyword evidence="15" id="KW-0482">Metalloprotease</keyword>
<evidence type="ECO:0000256" key="9">
    <source>
        <dbReference type="ARBA" id="ARBA00022723"/>
    </source>
</evidence>
<keyword evidence="11" id="KW-0378">Hydrolase</keyword>
<dbReference type="Pfam" id="PF04389">
    <property type="entry name" value="Peptidase_M28"/>
    <property type="match status" value="1"/>
</dbReference>
<keyword evidence="24" id="KW-1185">Reference proteome</keyword>
<dbReference type="PANTHER" id="PTHR12053">
    <property type="entry name" value="PROTEASE FAMILY M28 PLASMA GLUTAMATE CARBOXYPEPTIDASE-RELATED"/>
    <property type="match status" value="1"/>
</dbReference>
<evidence type="ECO:0000256" key="13">
    <source>
        <dbReference type="ARBA" id="ARBA00022833"/>
    </source>
</evidence>
<dbReference type="Gene3D" id="3.40.630.10">
    <property type="entry name" value="Zn peptidases"/>
    <property type="match status" value="1"/>
</dbReference>
<dbReference type="RefSeq" id="WP_320004533.1">
    <property type="nucleotide sequence ID" value="NZ_JAUHJS010000005.1"/>
</dbReference>
<evidence type="ECO:0000256" key="3">
    <source>
        <dbReference type="ARBA" id="ARBA00004555"/>
    </source>
</evidence>
<evidence type="ECO:0000256" key="15">
    <source>
        <dbReference type="ARBA" id="ARBA00023049"/>
    </source>
</evidence>
<evidence type="ECO:0000256" key="1">
    <source>
        <dbReference type="ARBA" id="ARBA00004240"/>
    </source>
</evidence>
<keyword evidence="17" id="KW-0325">Glycoprotein</keyword>
<comment type="caution">
    <text evidence="23">The sequence shown here is derived from an EMBL/GenBank/DDBJ whole genome shotgun (WGS) entry which is preliminary data.</text>
</comment>
<comment type="subunit">
    <text evidence="19">Homodimer. The monomeric form is inactive while the homodimer is active.</text>
</comment>